<dbReference type="InterPro" id="IPR023213">
    <property type="entry name" value="CAT-like_dom_sf"/>
</dbReference>
<feature type="domain" description="Condensation" evidence="1">
    <location>
        <begin position="179"/>
        <end position="385"/>
    </location>
</feature>
<dbReference type="GO" id="GO:0005737">
    <property type="term" value="C:cytoplasm"/>
    <property type="evidence" value="ECO:0007669"/>
    <property type="project" value="TreeGrafter"/>
</dbReference>
<dbReference type="RefSeq" id="WP_089918992.1">
    <property type="nucleotide sequence ID" value="NZ_FOBB01000008.1"/>
</dbReference>
<dbReference type="SUPFAM" id="SSF52777">
    <property type="entry name" value="CoA-dependent acyltransferases"/>
    <property type="match status" value="3"/>
</dbReference>
<dbReference type="Gene3D" id="3.30.559.10">
    <property type="entry name" value="Chloramphenicol acetyltransferase-like domain"/>
    <property type="match status" value="2"/>
</dbReference>
<dbReference type="GO" id="GO:0043041">
    <property type="term" value="P:amino acid activation for nonribosomal peptide biosynthetic process"/>
    <property type="evidence" value="ECO:0007669"/>
    <property type="project" value="TreeGrafter"/>
</dbReference>
<keyword evidence="3" id="KW-1185">Reference proteome</keyword>
<proteinExistence type="predicted"/>
<gene>
    <name evidence="2" type="ORF">SAMN04488505_108253</name>
</gene>
<protein>
    <submittedName>
        <fullName evidence="2">HxxPF-repeated domain-containing protein</fullName>
    </submittedName>
</protein>
<dbReference type="PANTHER" id="PTHR45527">
    <property type="entry name" value="NONRIBOSOMAL PEPTIDE SYNTHETASE"/>
    <property type="match status" value="1"/>
</dbReference>
<dbReference type="Proteomes" id="UP000198984">
    <property type="component" value="Unassembled WGS sequence"/>
</dbReference>
<dbReference type="OrthoDB" id="4317020at2"/>
<organism evidence="2 3">
    <name type="scientific">Chitinophaga rupis</name>
    <dbReference type="NCBI Taxonomy" id="573321"/>
    <lineage>
        <taxon>Bacteria</taxon>
        <taxon>Pseudomonadati</taxon>
        <taxon>Bacteroidota</taxon>
        <taxon>Chitinophagia</taxon>
        <taxon>Chitinophagales</taxon>
        <taxon>Chitinophagaceae</taxon>
        <taxon>Chitinophaga</taxon>
    </lineage>
</organism>
<evidence type="ECO:0000259" key="1">
    <source>
        <dbReference type="Pfam" id="PF00668"/>
    </source>
</evidence>
<dbReference type="AlphaFoldDB" id="A0A1H8ECX3"/>
<dbReference type="InterPro" id="IPR001242">
    <property type="entry name" value="Condensation_dom"/>
</dbReference>
<reference evidence="2 3" key="1">
    <citation type="submission" date="2016-10" db="EMBL/GenBank/DDBJ databases">
        <authorList>
            <person name="de Groot N.N."/>
        </authorList>
    </citation>
    <scope>NUCLEOTIDE SEQUENCE [LARGE SCALE GENOMIC DNA]</scope>
    <source>
        <strain evidence="2 3">DSM 21039</strain>
    </source>
</reference>
<dbReference type="GO" id="GO:0044550">
    <property type="term" value="P:secondary metabolite biosynthetic process"/>
    <property type="evidence" value="ECO:0007669"/>
    <property type="project" value="TreeGrafter"/>
</dbReference>
<evidence type="ECO:0000313" key="3">
    <source>
        <dbReference type="Proteomes" id="UP000198984"/>
    </source>
</evidence>
<evidence type="ECO:0000313" key="2">
    <source>
        <dbReference type="EMBL" id="SEN17355.1"/>
    </source>
</evidence>
<sequence>MVVLSRLHKQNIQDISEATSEQENIYQACMQHPLTPDYAGQLTYRLNGRFDSACVEQSLNVLISRHNPLRTVFNYRPSGTLLQVVLKAQDIDYTLHSLRRTAHGNVKQQLLGALQLADAERPFDLHAGPLLRLTLVELDPDCSEFIWTYHTLILDQESMLALTDEYMEIYERLKAKFTRYPVSHGQHGLFIKRIYASELIPFNMTKVFEVNDIDLDVLRDTFKYLLQRHENLRTVFVSAEEELQYRLLDEEADIYTIDFTDLEPLTEEEARRALQAYKAYPFDLKNERLVKVGVFRKREDSYLVVLVIDHILSDAWSLQLLTKELGYVYGKIISEKQIDLDPLVVKFSDYVATQQQMLAGAAGKKHLDYWSRVLAKPLPLTSLAGGADTAVIHHYRQCLNGEIAQFFKPLSEDIRQTVYGTIFKARPNVGRAYRSYIPPATLAAVRNLAAGENVSTFSVLLTALNLLLIRRGQQDTIIGTPVSLRESAGTNALIGWFLNTLLIRTKVQPQVTVAALLQQVAKNVLQALDHRFYPMELLMDQLDLSYDVIGKVFLHLLSFETTALSLPPFAATHTATGTPTFDINFTFTEYADGMELVCDYRPECFTEAAITAITLELITLLAALPGMLQQQLPHPSS</sequence>
<dbReference type="PANTHER" id="PTHR45527:SF1">
    <property type="entry name" value="FATTY ACID SYNTHASE"/>
    <property type="match status" value="1"/>
</dbReference>
<dbReference type="GO" id="GO:0031177">
    <property type="term" value="F:phosphopantetheine binding"/>
    <property type="evidence" value="ECO:0007669"/>
    <property type="project" value="TreeGrafter"/>
</dbReference>
<feature type="domain" description="Condensation" evidence="1">
    <location>
        <begin position="437"/>
        <end position="624"/>
    </location>
</feature>
<name>A0A1H8ECX3_9BACT</name>
<feature type="domain" description="Condensation" evidence="1">
    <location>
        <begin position="13"/>
        <end position="175"/>
    </location>
</feature>
<dbReference type="Gene3D" id="3.30.559.30">
    <property type="entry name" value="Nonribosomal peptide synthetase, condensation domain"/>
    <property type="match status" value="1"/>
</dbReference>
<dbReference type="STRING" id="573321.SAMN04488505_108253"/>
<accession>A0A1H8ECX3</accession>
<dbReference type="GO" id="GO:0003824">
    <property type="term" value="F:catalytic activity"/>
    <property type="evidence" value="ECO:0007669"/>
    <property type="project" value="InterPro"/>
</dbReference>
<dbReference type="Pfam" id="PF00668">
    <property type="entry name" value="Condensation"/>
    <property type="match status" value="3"/>
</dbReference>
<dbReference type="EMBL" id="FOBB01000008">
    <property type="protein sequence ID" value="SEN17355.1"/>
    <property type="molecule type" value="Genomic_DNA"/>
</dbReference>